<keyword evidence="3" id="KW-0479">Metal-binding</keyword>
<dbReference type="Proteomes" id="UP001501459">
    <property type="component" value="Unassembled WGS sequence"/>
</dbReference>
<dbReference type="InterPro" id="IPR005811">
    <property type="entry name" value="SUCC_ACL_C"/>
</dbReference>
<dbReference type="InterPro" id="IPR017866">
    <property type="entry name" value="Succ-CoA_synthase_bsu_CS"/>
</dbReference>
<dbReference type="PROSITE" id="PS50975">
    <property type="entry name" value="ATP_GRASP"/>
    <property type="match status" value="1"/>
</dbReference>
<evidence type="ECO:0000256" key="2">
    <source>
        <dbReference type="ARBA" id="ARBA00022598"/>
    </source>
</evidence>
<dbReference type="EMBL" id="BAAADM010000015">
    <property type="protein sequence ID" value="GAA0432519.1"/>
    <property type="molecule type" value="Genomic_DNA"/>
</dbReference>
<evidence type="ECO:0000256" key="5">
    <source>
        <dbReference type="ARBA" id="ARBA00022842"/>
    </source>
</evidence>
<dbReference type="PANTHER" id="PTHR11815:SF10">
    <property type="entry name" value="SUCCINATE--COA LIGASE [GDP-FORMING] SUBUNIT BETA, MITOCHONDRIAL"/>
    <property type="match status" value="1"/>
</dbReference>
<dbReference type="SUPFAM" id="SSF56059">
    <property type="entry name" value="Glutathione synthetase ATP-binding domain-like"/>
    <property type="match status" value="1"/>
</dbReference>
<evidence type="ECO:0000313" key="8">
    <source>
        <dbReference type="EMBL" id="GAA0432519.1"/>
    </source>
</evidence>
<dbReference type="Pfam" id="PF08442">
    <property type="entry name" value="ATP-grasp_2"/>
    <property type="match status" value="1"/>
</dbReference>
<dbReference type="SUPFAM" id="SSF52210">
    <property type="entry name" value="Succinyl-CoA synthetase domains"/>
    <property type="match status" value="1"/>
</dbReference>
<comment type="caution">
    <text evidence="8">The sequence shown here is derived from an EMBL/GenBank/DDBJ whole genome shotgun (WGS) entry which is preliminary data.</text>
</comment>
<evidence type="ECO:0000313" key="9">
    <source>
        <dbReference type="Proteomes" id="UP001501459"/>
    </source>
</evidence>
<sequence>MKLFEHQAKALFEGANIPVPNRAVIKNRSELDDAISQVGLPCVIKAQVLHGGRGKAGLIKVAEEKEEAKEKVTDVIERAENTPDLLIEEAVAIANEFYVSMTADPSTGSVMMMGSAEGGIDIEEVARTMPEKIIKTNVNVNEGLLPYQAREFLFDLGIEKKMIGQGTKLLLNLYDVYRKHDAELVEINPLMVTEEGNFVAGDGKITIDDNALFRHPQFSLTREHFDDDVQYAAAIEGIPYLQFSGDIGLMCAGAGLTNAVYDLVNDHGGSVASYLEFGGPNYHKAVKSMELIMQNEIKVLLVVTFGTIARADVMAQGLVDAIKEHKPEFPIVTAIRGTGEEAAHDILRDFGLEPLSDTEEAVKKAIKLTGGVPTQ</sequence>
<name>A0ABP3IYD4_9BACI</name>
<dbReference type="PIRSF" id="PIRSF001554">
    <property type="entry name" value="SucCS_beta"/>
    <property type="match status" value="1"/>
</dbReference>
<protein>
    <submittedName>
        <fullName evidence="8">Acetate--CoA ligase family protein</fullName>
    </submittedName>
</protein>
<keyword evidence="5" id="KW-0460">Magnesium</keyword>
<organism evidence="8 9">
    <name type="scientific">Lentibacillus halophilus</name>
    <dbReference type="NCBI Taxonomy" id="295065"/>
    <lineage>
        <taxon>Bacteria</taxon>
        <taxon>Bacillati</taxon>
        <taxon>Bacillota</taxon>
        <taxon>Bacilli</taxon>
        <taxon>Bacillales</taxon>
        <taxon>Bacillaceae</taxon>
        <taxon>Lentibacillus</taxon>
    </lineage>
</organism>
<evidence type="ECO:0000256" key="1">
    <source>
        <dbReference type="ARBA" id="ARBA00022532"/>
    </source>
</evidence>
<feature type="domain" description="ATP-grasp" evidence="7">
    <location>
        <begin position="9"/>
        <end position="216"/>
    </location>
</feature>
<accession>A0ABP3IYD4</accession>
<dbReference type="InterPro" id="IPR005809">
    <property type="entry name" value="Succ_CoA_ligase-like_bsu"/>
</dbReference>
<dbReference type="InterPro" id="IPR016102">
    <property type="entry name" value="Succinyl-CoA_synth-like"/>
</dbReference>
<gene>
    <name evidence="8" type="ORF">GCM10008983_06370</name>
</gene>
<dbReference type="InterPro" id="IPR013650">
    <property type="entry name" value="ATP-grasp_succ-CoA_synth-type"/>
</dbReference>
<evidence type="ECO:0000256" key="4">
    <source>
        <dbReference type="ARBA" id="ARBA00022741"/>
    </source>
</evidence>
<dbReference type="PANTHER" id="PTHR11815">
    <property type="entry name" value="SUCCINYL-COA SYNTHETASE BETA CHAIN"/>
    <property type="match status" value="1"/>
</dbReference>
<dbReference type="Gene3D" id="3.30.470.20">
    <property type="entry name" value="ATP-grasp fold, B domain"/>
    <property type="match status" value="1"/>
</dbReference>
<dbReference type="InterPro" id="IPR011761">
    <property type="entry name" value="ATP-grasp"/>
</dbReference>
<evidence type="ECO:0000256" key="6">
    <source>
        <dbReference type="PROSITE-ProRule" id="PRU00409"/>
    </source>
</evidence>
<dbReference type="Pfam" id="PF00549">
    <property type="entry name" value="Ligase_CoA"/>
    <property type="match status" value="1"/>
</dbReference>
<keyword evidence="1" id="KW-0816">Tricarboxylic acid cycle</keyword>
<keyword evidence="4 6" id="KW-0547">Nucleotide-binding</keyword>
<dbReference type="Gene3D" id="3.40.50.261">
    <property type="entry name" value="Succinyl-CoA synthetase domains"/>
    <property type="match status" value="1"/>
</dbReference>
<dbReference type="GO" id="GO:0016874">
    <property type="term" value="F:ligase activity"/>
    <property type="evidence" value="ECO:0007669"/>
    <property type="project" value="UniProtKB-KW"/>
</dbReference>
<dbReference type="InterPro" id="IPR013815">
    <property type="entry name" value="ATP_grasp_subdomain_1"/>
</dbReference>
<evidence type="ECO:0000259" key="7">
    <source>
        <dbReference type="PROSITE" id="PS50975"/>
    </source>
</evidence>
<dbReference type="Gene3D" id="3.30.1490.20">
    <property type="entry name" value="ATP-grasp fold, A domain"/>
    <property type="match status" value="1"/>
</dbReference>
<keyword evidence="2 8" id="KW-0436">Ligase</keyword>
<evidence type="ECO:0000256" key="3">
    <source>
        <dbReference type="ARBA" id="ARBA00022723"/>
    </source>
</evidence>
<keyword evidence="6" id="KW-0067">ATP-binding</keyword>
<reference evidence="9" key="1">
    <citation type="journal article" date="2019" name="Int. J. Syst. Evol. Microbiol.">
        <title>The Global Catalogue of Microorganisms (GCM) 10K type strain sequencing project: providing services to taxonomists for standard genome sequencing and annotation.</title>
        <authorList>
            <consortium name="The Broad Institute Genomics Platform"/>
            <consortium name="The Broad Institute Genome Sequencing Center for Infectious Disease"/>
            <person name="Wu L."/>
            <person name="Ma J."/>
        </authorList>
    </citation>
    <scope>NUCLEOTIDE SEQUENCE [LARGE SCALE GENOMIC DNA]</scope>
    <source>
        <strain evidence="9">JCM 12149</strain>
    </source>
</reference>
<dbReference type="RefSeq" id="WP_343751119.1">
    <property type="nucleotide sequence ID" value="NZ_BAAADM010000015.1"/>
</dbReference>
<dbReference type="PROSITE" id="PS01217">
    <property type="entry name" value="SUCCINYL_COA_LIG_3"/>
    <property type="match status" value="1"/>
</dbReference>
<keyword evidence="9" id="KW-1185">Reference proteome</keyword>
<proteinExistence type="predicted"/>